<feature type="domain" description="NADP-dependent oxidoreductase" evidence="2">
    <location>
        <begin position="212"/>
        <end position="512"/>
    </location>
</feature>
<name>A0A7S0SUK1_9CHLO</name>
<dbReference type="PANTHER" id="PTHR43625:SF5">
    <property type="entry name" value="PYRIDOXAL REDUCTASE, CHLOROPLASTIC"/>
    <property type="match status" value="1"/>
</dbReference>
<organism evidence="3">
    <name type="scientific">Mantoniella antarctica</name>
    <dbReference type="NCBI Taxonomy" id="81844"/>
    <lineage>
        <taxon>Eukaryota</taxon>
        <taxon>Viridiplantae</taxon>
        <taxon>Chlorophyta</taxon>
        <taxon>Mamiellophyceae</taxon>
        <taxon>Mamiellales</taxon>
        <taxon>Mamiellaceae</taxon>
        <taxon>Mantoniella</taxon>
    </lineage>
</organism>
<dbReference type="InterPro" id="IPR050791">
    <property type="entry name" value="Aldo-Keto_reductase"/>
</dbReference>
<dbReference type="CDD" id="cd19093">
    <property type="entry name" value="AKR_AtPLR-like"/>
    <property type="match status" value="1"/>
</dbReference>
<evidence type="ECO:0000259" key="2">
    <source>
        <dbReference type="Pfam" id="PF00248"/>
    </source>
</evidence>
<evidence type="ECO:0000313" key="3">
    <source>
        <dbReference type="EMBL" id="CAD8717258.1"/>
    </source>
</evidence>
<proteinExistence type="predicted"/>
<dbReference type="PANTHER" id="PTHR43625">
    <property type="entry name" value="AFLATOXIN B1 ALDEHYDE REDUCTASE"/>
    <property type="match status" value="1"/>
</dbReference>
<dbReference type="SUPFAM" id="SSF51430">
    <property type="entry name" value="NAD(P)-linked oxidoreductase"/>
    <property type="match status" value="1"/>
</dbReference>
<evidence type="ECO:0000256" key="1">
    <source>
        <dbReference type="ARBA" id="ARBA00023002"/>
    </source>
</evidence>
<gene>
    <name evidence="3" type="ORF">MANT1106_LOCUS17694</name>
</gene>
<dbReference type="GO" id="GO:0005737">
    <property type="term" value="C:cytoplasm"/>
    <property type="evidence" value="ECO:0007669"/>
    <property type="project" value="TreeGrafter"/>
</dbReference>
<dbReference type="EMBL" id="HBFC01029771">
    <property type="protein sequence ID" value="CAD8717258.1"/>
    <property type="molecule type" value="Transcribed_RNA"/>
</dbReference>
<dbReference type="AlphaFoldDB" id="A0A7S0SUK1"/>
<accession>A0A7S0SUK1</accession>
<reference evidence="3" key="1">
    <citation type="submission" date="2021-01" db="EMBL/GenBank/DDBJ databases">
        <authorList>
            <person name="Corre E."/>
            <person name="Pelletier E."/>
            <person name="Niang G."/>
            <person name="Scheremetjew M."/>
            <person name="Finn R."/>
            <person name="Kale V."/>
            <person name="Holt S."/>
            <person name="Cochrane G."/>
            <person name="Meng A."/>
            <person name="Brown T."/>
            <person name="Cohen L."/>
        </authorList>
    </citation>
    <scope>NUCLEOTIDE SEQUENCE</scope>
    <source>
        <strain evidence="3">SL-175</strain>
    </source>
</reference>
<sequence>MTLPAAIAHVSTTRVGARSVPRPVRRDGSAEGLVLSCSRQCRRRSQGPRGGMASAAVRNDAAAAAPAADCRPVGYPRTVAYTDGDGLGAPAERVTEVPTAAAPASSSSSSYVPLSSPYQTVSLAFSRRAAMGTAAAAFVGVTAASGLILPSLAAAASAPSSLDDAAPGELASSGAIPNGVTELSTNAGATGEVPFAGETLTVAGGGALHLSPMGVGTWSWGNQFVWGYDEAMDPELQRVFNAAVVAGVNVFDTADSYGTGNGLDGRSEVLLGKFLKECPSPNVSEVQIATKFAAYPWRITPGAITQAARESAARLGKDSVELGQLHWSTGNYQPLQERALWAGIADSYDQGLIKAVGLSNYGPKQLRKIHRYMSDRGVPIATLQVQYHLLSRFPETNGTREACDELGIRLIAYSPLALGLLTGKYSVDAPPPGLRGFAYKEVLPPLPSLLGVMREIGDARGKTLPQVAINWCMSKGTTPIPGVKSMRQLEDNLGALGWRLSAGEMAALDEASDKVGKSTSQNIFQTA</sequence>
<keyword evidence="1" id="KW-0560">Oxidoreductase</keyword>
<dbReference type="PROSITE" id="PS00062">
    <property type="entry name" value="ALDOKETO_REDUCTASE_2"/>
    <property type="match status" value="1"/>
</dbReference>
<dbReference type="InterPro" id="IPR036812">
    <property type="entry name" value="NAD(P)_OxRdtase_dom_sf"/>
</dbReference>
<dbReference type="GO" id="GO:0016491">
    <property type="term" value="F:oxidoreductase activity"/>
    <property type="evidence" value="ECO:0007669"/>
    <property type="project" value="UniProtKB-KW"/>
</dbReference>
<dbReference type="Pfam" id="PF00248">
    <property type="entry name" value="Aldo_ket_red"/>
    <property type="match status" value="1"/>
</dbReference>
<protein>
    <recommendedName>
        <fullName evidence="2">NADP-dependent oxidoreductase domain-containing protein</fullName>
    </recommendedName>
</protein>
<dbReference type="InterPro" id="IPR023210">
    <property type="entry name" value="NADP_OxRdtase_dom"/>
</dbReference>
<dbReference type="InterPro" id="IPR018170">
    <property type="entry name" value="Aldo/ket_reductase_CS"/>
</dbReference>
<dbReference type="Gene3D" id="3.20.20.100">
    <property type="entry name" value="NADP-dependent oxidoreductase domain"/>
    <property type="match status" value="1"/>
</dbReference>